<gene>
    <name evidence="4" type="ORF">LXM24_08675</name>
</gene>
<dbReference type="GO" id="GO:0070402">
    <property type="term" value="F:NADPH binding"/>
    <property type="evidence" value="ECO:0007669"/>
    <property type="project" value="TreeGrafter"/>
</dbReference>
<evidence type="ECO:0000313" key="5">
    <source>
        <dbReference type="Proteomes" id="UP001139700"/>
    </source>
</evidence>
<dbReference type="CDD" id="cd05289">
    <property type="entry name" value="MDR_like_2"/>
    <property type="match status" value="1"/>
</dbReference>
<dbReference type="PANTHER" id="PTHR48106">
    <property type="entry name" value="QUINONE OXIDOREDUCTASE PIG3-RELATED"/>
    <property type="match status" value="1"/>
</dbReference>
<dbReference type="Proteomes" id="UP001139700">
    <property type="component" value="Unassembled WGS sequence"/>
</dbReference>
<dbReference type="Pfam" id="PF08240">
    <property type="entry name" value="ADH_N"/>
    <property type="match status" value="1"/>
</dbReference>
<dbReference type="SMART" id="SM00829">
    <property type="entry name" value="PKS_ER"/>
    <property type="match status" value="1"/>
</dbReference>
<reference evidence="4" key="1">
    <citation type="submission" date="2021-12" db="EMBL/GenBank/DDBJ databases">
        <title>Novel species in genus Dyadobacter.</title>
        <authorList>
            <person name="Ma C."/>
        </authorList>
    </citation>
    <scope>NUCLEOTIDE SEQUENCE</scope>
    <source>
        <strain evidence="4">CY399</strain>
    </source>
</reference>
<dbReference type="SUPFAM" id="SSF51735">
    <property type="entry name" value="NAD(P)-binding Rossmann-fold domains"/>
    <property type="match status" value="1"/>
</dbReference>
<dbReference type="InterPro" id="IPR020843">
    <property type="entry name" value="ER"/>
</dbReference>
<proteinExistence type="predicted"/>
<feature type="domain" description="Enoyl reductase (ER)" evidence="3">
    <location>
        <begin position="10"/>
        <end position="315"/>
    </location>
</feature>
<dbReference type="GO" id="GO:0008270">
    <property type="term" value="F:zinc ion binding"/>
    <property type="evidence" value="ECO:0007669"/>
    <property type="project" value="InterPro"/>
</dbReference>
<keyword evidence="5" id="KW-1185">Reference proteome</keyword>
<dbReference type="EMBL" id="JAJTTA010000002">
    <property type="protein sequence ID" value="MCF0040154.1"/>
    <property type="molecule type" value="Genomic_DNA"/>
</dbReference>
<name>A0A9X1P9H8_9BACT</name>
<evidence type="ECO:0000256" key="1">
    <source>
        <dbReference type="ARBA" id="ARBA00022857"/>
    </source>
</evidence>
<dbReference type="Gene3D" id="3.40.50.720">
    <property type="entry name" value="NAD(P)-binding Rossmann-like Domain"/>
    <property type="match status" value="1"/>
</dbReference>
<sequence length="317" mass="33968">MKAIALKETGGIENLILIETKTPQVKPNEVLIKVKAISINPVDGFVRGNKAYHERVINPQPGENVILGWDVSGTVAEIGNDVSDFKIGDDVFGMVNFPGHGKAYAEYVAAPADQLALKPENITYEEAAAATLAALTAWQSLVTYAKIKKGDKILIHAAAGGVGHYAIQIAKHFGAHVIGTGSAAKKDFIIGQGADEFIDYTAEKFEQKVRDADIVLDSIFGDHVVRSLESVKHGGRLISLLTFFTDEALLKRIAEKAVYAHRLGVVSSGEDMKQIAGLLANGTLHSHISASFSFEEIPQAQTLVDAGRTVGKVVITL</sequence>
<dbReference type="InterPro" id="IPR036291">
    <property type="entry name" value="NAD(P)-bd_dom_sf"/>
</dbReference>
<keyword evidence="2" id="KW-0560">Oxidoreductase</keyword>
<dbReference type="RefSeq" id="WP_234612598.1">
    <property type="nucleotide sequence ID" value="NZ_CP098806.1"/>
</dbReference>
<comment type="caution">
    <text evidence="4">The sequence shown here is derived from an EMBL/GenBank/DDBJ whole genome shotgun (WGS) entry which is preliminary data.</text>
</comment>
<evidence type="ECO:0000259" key="3">
    <source>
        <dbReference type="SMART" id="SM00829"/>
    </source>
</evidence>
<dbReference type="InterPro" id="IPR013154">
    <property type="entry name" value="ADH-like_N"/>
</dbReference>
<dbReference type="AlphaFoldDB" id="A0A9X1P9H8"/>
<evidence type="ECO:0000313" key="4">
    <source>
        <dbReference type="EMBL" id="MCF0040154.1"/>
    </source>
</evidence>
<dbReference type="GO" id="GO:0016651">
    <property type="term" value="F:oxidoreductase activity, acting on NAD(P)H"/>
    <property type="evidence" value="ECO:0007669"/>
    <property type="project" value="TreeGrafter"/>
</dbReference>
<dbReference type="PANTHER" id="PTHR48106:SF18">
    <property type="entry name" value="QUINONE OXIDOREDUCTASE PIG3"/>
    <property type="match status" value="1"/>
</dbReference>
<accession>A0A9X1P9H8</accession>
<keyword evidence="1" id="KW-0521">NADP</keyword>
<dbReference type="Gene3D" id="3.90.180.10">
    <property type="entry name" value="Medium-chain alcohol dehydrogenases, catalytic domain"/>
    <property type="match status" value="1"/>
</dbReference>
<dbReference type="InterPro" id="IPR011032">
    <property type="entry name" value="GroES-like_sf"/>
</dbReference>
<dbReference type="Pfam" id="PF13602">
    <property type="entry name" value="ADH_zinc_N_2"/>
    <property type="match status" value="1"/>
</dbReference>
<dbReference type="PROSITE" id="PS01162">
    <property type="entry name" value="QOR_ZETA_CRYSTAL"/>
    <property type="match status" value="1"/>
</dbReference>
<organism evidence="4 5">
    <name type="scientific">Dyadobacter fanqingshengii</name>
    <dbReference type="NCBI Taxonomy" id="2906443"/>
    <lineage>
        <taxon>Bacteria</taxon>
        <taxon>Pseudomonadati</taxon>
        <taxon>Bacteroidota</taxon>
        <taxon>Cytophagia</taxon>
        <taxon>Cytophagales</taxon>
        <taxon>Spirosomataceae</taxon>
        <taxon>Dyadobacter</taxon>
    </lineage>
</organism>
<dbReference type="InterPro" id="IPR002364">
    <property type="entry name" value="Quin_OxRdtase/zeta-crystal_CS"/>
</dbReference>
<protein>
    <submittedName>
        <fullName evidence="4">NADP-dependent oxidoreductase</fullName>
    </submittedName>
</protein>
<dbReference type="SUPFAM" id="SSF50129">
    <property type="entry name" value="GroES-like"/>
    <property type="match status" value="1"/>
</dbReference>
<evidence type="ECO:0000256" key="2">
    <source>
        <dbReference type="ARBA" id="ARBA00023002"/>
    </source>
</evidence>